<dbReference type="GO" id="GO:0006021">
    <property type="term" value="P:inositol biosynthetic process"/>
    <property type="evidence" value="ECO:0007669"/>
    <property type="project" value="InterPro"/>
</dbReference>
<keyword evidence="4" id="KW-1185">Reference proteome</keyword>
<dbReference type="GO" id="GO:0004512">
    <property type="term" value="F:inositol-3-phosphate synthase activity"/>
    <property type="evidence" value="ECO:0007669"/>
    <property type="project" value="UniProtKB-EC"/>
</dbReference>
<dbReference type="EC" id="5.5.1.4" evidence="3"/>
<dbReference type="RefSeq" id="WP_146398334.1">
    <property type="nucleotide sequence ID" value="NZ_SJPQ01000001.1"/>
</dbReference>
<comment type="caution">
    <text evidence="3">The sequence shown here is derived from an EMBL/GenBank/DDBJ whole genome shotgun (WGS) entry which is preliminary data.</text>
</comment>
<dbReference type="AlphaFoldDB" id="A0A5C5ZVF6"/>
<evidence type="ECO:0000259" key="2">
    <source>
        <dbReference type="Pfam" id="PF01658"/>
    </source>
</evidence>
<comment type="similarity">
    <text evidence="1">Belongs to the myo-inositol 1-phosphate synthase family.</text>
</comment>
<dbReference type="PANTHER" id="PTHR11510">
    <property type="entry name" value="MYO-INOSITOL-1 PHOSPHATE SYNTHASE"/>
    <property type="match status" value="1"/>
</dbReference>
<evidence type="ECO:0000313" key="4">
    <source>
        <dbReference type="Proteomes" id="UP000315440"/>
    </source>
</evidence>
<reference evidence="3 4" key="1">
    <citation type="submission" date="2019-02" db="EMBL/GenBank/DDBJ databases">
        <title>Deep-cultivation of Planctomycetes and their phenomic and genomic characterization uncovers novel biology.</title>
        <authorList>
            <person name="Wiegand S."/>
            <person name="Jogler M."/>
            <person name="Boedeker C."/>
            <person name="Pinto D."/>
            <person name="Vollmers J."/>
            <person name="Rivas-Marin E."/>
            <person name="Kohn T."/>
            <person name="Peeters S.H."/>
            <person name="Heuer A."/>
            <person name="Rast P."/>
            <person name="Oberbeckmann S."/>
            <person name="Bunk B."/>
            <person name="Jeske O."/>
            <person name="Meyerdierks A."/>
            <person name="Storesund J.E."/>
            <person name="Kallscheuer N."/>
            <person name="Luecker S."/>
            <person name="Lage O.M."/>
            <person name="Pohl T."/>
            <person name="Merkel B.J."/>
            <person name="Hornburger P."/>
            <person name="Mueller R.-W."/>
            <person name="Bruemmer F."/>
            <person name="Labrenz M."/>
            <person name="Spormann A.M."/>
            <person name="Op Den Camp H."/>
            <person name="Overmann J."/>
            <person name="Amann R."/>
            <person name="Jetten M.S.M."/>
            <person name="Mascher T."/>
            <person name="Medema M.H."/>
            <person name="Devos D.P."/>
            <person name="Kaster A.-K."/>
            <person name="Ovreas L."/>
            <person name="Rohde M."/>
            <person name="Galperin M.Y."/>
            <person name="Jogler C."/>
        </authorList>
    </citation>
    <scope>NUCLEOTIDE SEQUENCE [LARGE SCALE GENOMIC DNA]</scope>
    <source>
        <strain evidence="3 4">Mal64</strain>
    </source>
</reference>
<organism evidence="3 4">
    <name type="scientific">Pseudobythopirellula maris</name>
    <dbReference type="NCBI Taxonomy" id="2527991"/>
    <lineage>
        <taxon>Bacteria</taxon>
        <taxon>Pseudomonadati</taxon>
        <taxon>Planctomycetota</taxon>
        <taxon>Planctomycetia</taxon>
        <taxon>Pirellulales</taxon>
        <taxon>Lacipirellulaceae</taxon>
        <taxon>Pseudobythopirellula</taxon>
    </lineage>
</organism>
<gene>
    <name evidence="3" type="primary">ino1</name>
    <name evidence="3" type="ORF">Mal64_13860</name>
</gene>
<protein>
    <submittedName>
        <fullName evidence="3">Inositol-3-phosphate synthase</fullName>
        <ecNumber evidence="3">5.5.1.4</ecNumber>
    </submittedName>
</protein>
<keyword evidence="3" id="KW-0413">Isomerase</keyword>
<dbReference type="SUPFAM" id="SSF51735">
    <property type="entry name" value="NAD(P)-binding Rossmann-fold domains"/>
    <property type="match status" value="1"/>
</dbReference>
<accession>A0A5C5ZVF6</accession>
<sequence length="407" mass="43094">MTPRTGLWLVGARGGIAATVAVGLAALKQGAAATTGLVTEGPRLGPLVERLDPIRWDSLVLGGHDIRSTPLAEAARLLENQNGALPHGSAAAYADELAEADRRIRPGVAFRSGPAIERLTEAGCLHEAATPRAAIDQIRADLEAFAADNSLDRVVVVFLGSTEPPVDTASLPARWEELGKTLSDSAGCPLRASSLYAIAAIEAGMPFVNFTPSLGSDCEAIDELARQRAVCHAGRDGKTGETLLKTVLAPMFAERNLEVMSWVGHNIFGNRDGEVLDDPEHKATKVHSKDAVLPPILGYAPQTLVSIESIRSLGDWKTAWDHVHFRGFMGVPMTLQLTWQGCDSALAAPLVLDLARLIDLAQRHGEAGVVRPLAGFFKSPMGASTSDFGAQSRELVDWVASLNGAAS</sequence>
<dbReference type="InterPro" id="IPR013021">
    <property type="entry name" value="Myo-inos-1-P_Synthase_GAPDH"/>
</dbReference>
<dbReference type="Gene3D" id="3.30.360.10">
    <property type="entry name" value="Dihydrodipicolinate Reductase, domain 2"/>
    <property type="match status" value="1"/>
</dbReference>
<proteinExistence type="inferred from homology"/>
<dbReference type="Proteomes" id="UP000315440">
    <property type="component" value="Unassembled WGS sequence"/>
</dbReference>
<dbReference type="InterPro" id="IPR036291">
    <property type="entry name" value="NAD(P)-bd_dom_sf"/>
</dbReference>
<dbReference type="InterPro" id="IPR002587">
    <property type="entry name" value="Myo-inos-1-P_Synthase"/>
</dbReference>
<dbReference type="PIRSF" id="PIRSF015578">
    <property type="entry name" value="Myoinos-ppht_syn"/>
    <property type="match status" value="1"/>
</dbReference>
<dbReference type="OrthoDB" id="729130at2"/>
<dbReference type="SUPFAM" id="SSF55347">
    <property type="entry name" value="Glyceraldehyde-3-phosphate dehydrogenase-like, C-terminal domain"/>
    <property type="match status" value="1"/>
</dbReference>
<evidence type="ECO:0000313" key="3">
    <source>
        <dbReference type="EMBL" id="TWT90987.1"/>
    </source>
</evidence>
<evidence type="ECO:0000256" key="1">
    <source>
        <dbReference type="ARBA" id="ARBA00010813"/>
    </source>
</evidence>
<dbReference type="Pfam" id="PF07994">
    <property type="entry name" value="NAD_binding_5"/>
    <property type="match status" value="1"/>
</dbReference>
<dbReference type="Gene3D" id="3.40.50.720">
    <property type="entry name" value="NAD(P)-binding Rossmann-like Domain"/>
    <property type="match status" value="1"/>
</dbReference>
<dbReference type="Pfam" id="PF01658">
    <property type="entry name" value="Inos-1-P_synth"/>
    <property type="match status" value="1"/>
</dbReference>
<dbReference type="EMBL" id="SJPQ01000001">
    <property type="protein sequence ID" value="TWT90987.1"/>
    <property type="molecule type" value="Genomic_DNA"/>
</dbReference>
<dbReference type="GO" id="GO:0008654">
    <property type="term" value="P:phospholipid biosynthetic process"/>
    <property type="evidence" value="ECO:0007669"/>
    <property type="project" value="InterPro"/>
</dbReference>
<feature type="domain" description="Myo-inositol-1-phosphate synthase GAPDH-like" evidence="2">
    <location>
        <begin position="240"/>
        <end position="344"/>
    </location>
</feature>
<name>A0A5C5ZVF6_9BACT</name>